<keyword evidence="2" id="KW-1185">Reference proteome</keyword>
<organism evidence="1 2">
    <name type="scientific">Leucogyrophana mollusca</name>
    <dbReference type="NCBI Taxonomy" id="85980"/>
    <lineage>
        <taxon>Eukaryota</taxon>
        <taxon>Fungi</taxon>
        <taxon>Dikarya</taxon>
        <taxon>Basidiomycota</taxon>
        <taxon>Agaricomycotina</taxon>
        <taxon>Agaricomycetes</taxon>
        <taxon>Agaricomycetidae</taxon>
        <taxon>Boletales</taxon>
        <taxon>Boletales incertae sedis</taxon>
        <taxon>Leucogyrophana</taxon>
    </lineage>
</organism>
<dbReference type="Proteomes" id="UP000790709">
    <property type="component" value="Unassembled WGS sequence"/>
</dbReference>
<comment type="caution">
    <text evidence="1">The sequence shown here is derived from an EMBL/GenBank/DDBJ whole genome shotgun (WGS) entry which is preliminary data.</text>
</comment>
<sequence>MKLLLACLFSLSARLPCVASVGPVTHLIIKNANISPDGFTRSQGSSFISHLFAIVVNGVQPGIVISGNKGDRFQINVQNLLSDESMNMSTSHWHGIFQHRNNAMDGTSFVTQCPISPGHTYHYNFTATGQAGTFWYHSHYSVQYCDGLRGPLIIYDPQDPHLDLYDVDDESTIITLMDWYHIPALQVQGEAAPDSTLINGRGRYNGGPLVPLTVLTVAPGKRYRFRLLSMACKANCVFSIDDHNFTIVEADGEPTEPLVVDSIQILAGQRYSIILEANQPADNYWVRAKGNYDFSFDNGQNSAILRYAGAPSVDPMNRTWSATNPLDETQLHAFDHRGVPGLPEVGGADVVLNLVSVFNETALEYEINGVVYQPPSTPILLQILSGAMSAPQLLPHGSVYTLPPHKVIEVSMPGGASESPHPFHLHGHKFDVVRSAGSSSYNFVNPVRRDTVNTGNIGDNVTVRFTTDNAGPWFLHCHIDWHLLKGMAVVFAEDTHATASDDTVTGEWEQLCKTYDSLPPSQH</sequence>
<reference evidence="1" key="1">
    <citation type="journal article" date="2021" name="New Phytol.">
        <title>Evolutionary innovations through gain and loss of genes in the ectomycorrhizal Boletales.</title>
        <authorList>
            <person name="Wu G."/>
            <person name="Miyauchi S."/>
            <person name="Morin E."/>
            <person name="Kuo A."/>
            <person name="Drula E."/>
            <person name="Varga T."/>
            <person name="Kohler A."/>
            <person name="Feng B."/>
            <person name="Cao Y."/>
            <person name="Lipzen A."/>
            <person name="Daum C."/>
            <person name="Hundley H."/>
            <person name="Pangilinan J."/>
            <person name="Johnson J."/>
            <person name="Barry K."/>
            <person name="LaButti K."/>
            <person name="Ng V."/>
            <person name="Ahrendt S."/>
            <person name="Min B."/>
            <person name="Choi I.G."/>
            <person name="Park H."/>
            <person name="Plett J.M."/>
            <person name="Magnuson J."/>
            <person name="Spatafora J.W."/>
            <person name="Nagy L.G."/>
            <person name="Henrissat B."/>
            <person name="Grigoriev I.V."/>
            <person name="Yang Z.L."/>
            <person name="Xu J."/>
            <person name="Martin F.M."/>
        </authorList>
    </citation>
    <scope>NUCLEOTIDE SEQUENCE</scope>
    <source>
        <strain evidence="1">KUC20120723A-06</strain>
    </source>
</reference>
<evidence type="ECO:0000313" key="1">
    <source>
        <dbReference type="EMBL" id="KAH7922075.1"/>
    </source>
</evidence>
<gene>
    <name evidence="1" type="ORF">BV22DRAFT_1018036</name>
</gene>
<protein>
    <submittedName>
        <fullName evidence="1">Laccase</fullName>
    </submittedName>
</protein>
<dbReference type="EMBL" id="MU266499">
    <property type="protein sequence ID" value="KAH7922075.1"/>
    <property type="molecule type" value="Genomic_DNA"/>
</dbReference>
<proteinExistence type="predicted"/>
<name>A0ACB8B8Q8_9AGAM</name>
<evidence type="ECO:0000313" key="2">
    <source>
        <dbReference type="Proteomes" id="UP000790709"/>
    </source>
</evidence>
<accession>A0ACB8B8Q8</accession>